<feature type="transmembrane region" description="Helical" evidence="6">
    <location>
        <begin position="20"/>
        <end position="40"/>
    </location>
</feature>
<keyword evidence="2" id="KW-0813">Transport</keyword>
<dbReference type="SUPFAM" id="SSF103473">
    <property type="entry name" value="MFS general substrate transporter"/>
    <property type="match status" value="1"/>
</dbReference>
<keyword evidence="4 6" id="KW-1133">Transmembrane helix</keyword>
<reference evidence="8 9" key="1">
    <citation type="journal article" date="2021" name="Int. J. Syst. Evol. Microbiol.">
        <title>Steroidobacter gossypii sp. nov., isolated from soil of cotton cropping field.</title>
        <authorList>
            <person name="Huang R."/>
            <person name="Yang S."/>
            <person name="Zhen C."/>
            <person name="Liu W."/>
        </authorList>
    </citation>
    <scope>NUCLEOTIDE SEQUENCE [LARGE SCALE GENOMIC DNA]</scope>
    <source>
        <strain evidence="8 9">S1-65</strain>
    </source>
</reference>
<dbReference type="RefSeq" id="WP_203165386.1">
    <property type="nucleotide sequence ID" value="NZ_JAEVLS010000001.1"/>
</dbReference>
<sequence>MKSISTPVTSFDSVSRGYRFYVLALLTLVFIINFVDRQVLSVLIEPIKRELQLTDTQLGLLSGLAFALFYVTAGVPVARLADLHSRRKLITVCMIVWSSMTALCGVAANFVHLLLARIGVAIGEAGCVAPSHSLISDYFRPADRPTALSIYSAGASVGIFLGLLGGGWLAELYGWRAALVIIGLPGIAVALIVLLTVREPVRGMSLPECAAPATQAPVHFWSDMGKLLRRRTLLFIAVAGGFQSMVTYGVSSWLPAFYMRVHAMSPSQAGATLAVITGLIAGLGAIVAGSITSRLSRTERRWLLWVPTIATVIATPLYALAVLTPSASASLMLLVPAAFTSMMYVGPALAATHGVAGVSLRATGVALTLFVSNLLGIGGGALVVGMVSDAFIAEEPTVSLRYGLLAVLLANIPAAVGYLLAAGNVRRDWHE</sequence>
<evidence type="ECO:0000256" key="1">
    <source>
        <dbReference type="ARBA" id="ARBA00004141"/>
    </source>
</evidence>
<proteinExistence type="predicted"/>
<comment type="subcellular location">
    <subcellularLocation>
        <location evidence="1">Membrane</location>
        <topology evidence="1">Multi-pass membrane protein</topology>
    </subcellularLocation>
</comment>
<feature type="transmembrane region" description="Helical" evidence="6">
    <location>
        <begin position="329"/>
        <end position="352"/>
    </location>
</feature>
<dbReference type="Proteomes" id="UP000661077">
    <property type="component" value="Unassembled WGS sequence"/>
</dbReference>
<protein>
    <submittedName>
        <fullName evidence="8">MFS transporter</fullName>
    </submittedName>
</protein>
<feature type="transmembrane region" description="Helical" evidence="6">
    <location>
        <begin position="364"/>
        <end position="388"/>
    </location>
</feature>
<name>A0ABS1WR02_9GAMM</name>
<accession>A0ABS1WR02</accession>
<feature type="transmembrane region" description="Helical" evidence="6">
    <location>
        <begin position="232"/>
        <end position="251"/>
    </location>
</feature>
<dbReference type="PANTHER" id="PTHR23505">
    <property type="entry name" value="SPINSTER"/>
    <property type="match status" value="1"/>
</dbReference>
<dbReference type="InterPro" id="IPR011701">
    <property type="entry name" value="MFS"/>
</dbReference>
<feature type="transmembrane region" description="Helical" evidence="6">
    <location>
        <begin position="400"/>
        <end position="421"/>
    </location>
</feature>
<gene>
    <name evidence="8" type="ORF">JM946_01580</name>
</gene>
<feature type="transmembrane region" description="Helical" evidence="6">
    <location>
        <begin position="303"/>
        <end position="323"/>
    </location>
</feature>
<keyword evidence="3 6" id="KW-0812">Transmembrane</keyword>
<feature type="transmembrane region" description="Helical" evidence="6">
    <location>
        <begin position="147"/>
        <end position="169"/>
    </location>
</feature>
<keyword evidence="5 6" id="KW-0472">Membrane</keyword>
<evidence type="ECO:0000256" key="4">
    <source>
        <dbReference type="ARBA" id="ARBA00022989"/>
    </source>
</evidence>
<evidence type="ECO:0000256" key="3">
    <source>
        <dbReference type="ARBA" id="ARBA00022692"/>
    </source>
</evidence>
<dbReference type="InterPro" id="IPR036259">
    <property type="entry name" value="MFS_trans_sf"/>
</dbReference>
<dbReference type="CDD" id="cd17328">
    <property type="entry name" value="MFS_spinster_like"/>
    <property type="match status" value="1"/>
</dbReference>
<evidence type="ECO:0000313" key="9">
    <source>
        <dbReference type="Proteomes" id="UP000661077"/>
    </source>
</evidence>
<evidence type="ECO:0000259" key="7">
    <source>
        <dbReference type="PROSITE" id="PS50850"/>
    </source>
</evidence>
<dbReference type="EMBL" id="JAEVLS010000001">
    <property type="protein sequence ID" value="MBM0103410.1"/>
    <property type="molecule type" value="Genomic_DNA"/>
</dbReference>
<dbReference type="InterPro" id="IPR020846">
    <property type="entry name" value="MFS_dom"/>
</dbReference>
<evidence type="ECO:0000256" key="2">
    <source>
        <dbReference type="ARBA" id="ARBA00022448"/>
    </source>
</evidence>
<feature type="transmembrane region" description="Helical" evidence="6">
    <location>
        <begin position="271"/>
        <end position="291"/>
    </location>
</feature>
<organism evidence="8 9">
    <name type="scientific">Steroidobacter gossypii</name>
    <dbReference type="NCBI Taxonomy" id="2805490"/>
    <lineage>
        <taxon>Bacteria</taxon>
        <taxon>Pseudomonadati</taxon>
        <taxon>Pseudomonadota</taxon>
        <taxon>Gammaproteobacteria</taxon>
        <taxon>Steroidobacterales</taxon>
        <taxon>Steroidobacteraceae</taxon>
        <taxon>Steroidobacter</taxon>
    </lineage>
</organism>
<dbReference type="Pfam" id="PF07690">
    <property type="entry name" value="MFS_1"/>
    <property type="match status" value="1"/>
</dbReference>
<feature type="transmembrane region" description="Helical" evidence="6">
    <location>
        <begin position="60"/>
        <end position="77"/>
    </location>
</feature>
<evidence type="ECO:0000256" key="6">
    <source>
        <dbReference type="SAM" id="Phobius"/>
    </source>
</evidence>
<dbReference type="PROSITE" id="PS50850">
    <property type="entry name" value="MFS"/>
    <property type="match status" value="1"/>
</dbReference>
<feature type="transmembrane region" description="Helical" evidence="6">
    <location>
        <begin position="89"/>
        <end position="108"/>
    </location>
</feature>
<evidence type="ECO:0000256" key="5">
    <source>
        <dbReference type="ARBA" id="ARBA00023136"/>
    </source>
</evidence>
<comment type="caution">
    <text evidence="8">The sequence shown here is derived from an EMBL/GenBank/DDBJ whole genome shotgun (WGS) entry which is preliminary data.</text>
</comment>
<feature type="domain" description="Major facilitator superfamily (MFS) profile" evidence="7">
    <location>
        <begin position="22"/>
        <end position="429"/>
    </location>
</feature>
<dbReference type="PANTHER" id="PTHR23505:SF79">
    <property type="entry name" value="PROTEIN SPINSTER"/>
    <property type="match status" value="1"/>
</dbReference>
<evidence type="ECO:0000313" key="8">
    <source>
        <dbReference type="EMBL" id="MBM0103410.1"/>
    </source>
</evidence>
<feature type="transmembrane region" description="Helical" evidence="6">
    <location>
        <begin position="175"/>
        <end position="197"/>
    </location>
</feature>
<keyword evidence="9" id="KW-1185">Reference proteome</keyword>
<dbReference type="InterPro" id="IPR044770">
    <property type="entry name" value="MFS_spinster-like"/>
</dbReference>
<dbReference type="Gene3D" id="1.20.1250.20">
    <property type="entry name" value="MFS general substrate transporter like domains"/>
    <property type="match status" value="2"/>
</dbReference>